<dbReference type="InterPro" id="IPR011105">
    <property type="entry name" value="Cell_wall_hydrolase_SleB"/>
</dbReference>
<dbReference type="Proteomes" id="UP000199074">
    <property type="component" value="Unassembled WGS sequence"/>
</dbReference>
<dbReference type="InterPro" id="IPR042047">
    <property type="entry name" value="SleB_dom1"/>
</dbReference>
<protein>
    <submittedName>
        <fullName evidence="2">Cell Wall Hydrolase</fullName>
    </submittedName>
</protein>
<gene>
    <name evidence="2" type="ORF">SAMN05216456_2381</name>
</gene>
<dbReference type="EMBL" id="FPCK01000002">
    <property type="protein sequence ID" value="SFV36212.1"/>
    <property type="molecule type" value="Genomic_DNA"/>
</dbReference>
<accession>A0A1I7NNJ1</accession>
<evidence type="ECO:0000259" key="1">
    <source>
        <dbReference type="Pfam" id="PF07486"/>
    </source>
</evidence>
<dbReference type="GO" id="GO:0016787">
    <property type="term" value="F:hydrolase activity"/>
    <property type="evidence" value="ECO:0007669"/>
    <property type="project" value="UniProtKB-KW"/>
</dbReference>
<proteinExistence type="predicted"/>
<dbReference type="OrthoDB" id="9785345at2"/>
<dbReference type="Pfam" id="PF07486">
    <property type="entry name" value="Hydrolase_2"/>
    <property type="match status" value="1"/>
</dbReference>
<evidence type="ECO:0000313" key="2">
    <source>
        <dbReference type="EMBL" id="SFV36212.1"/>
    </source>
</evidence>
<keyword evidence="2" id="KW-0378">Hydrolase</keyword>
<dbReference type="AlphaFoldDB" id="A0A1I7NNJ1"/>
<organism evidence="2 3">
    <name type="scientific">Devosia crocina</name>
    <dbReference type="NCBI Taxonomy" id="429728"/>
    <lineage>
        <taxon>Bacteria</taxon>
        <taxon>Pseudomonadati</taxon>
        <taxon>Pseudomonadota</taxon>
        <taxon>Alphaproteobacteria</taxon>
        <taxon>Hyphomicrobiales</taxon>
        <taxon>Devosiaceae</taxon>
        <taxon>Devosia</taxon>
    </lineage>
</organism>
<dbReference type="STRING" id="429728.SAMN05216456_2381"/>
<keyword evidence="3" id="KW-1185">Reference proteome</keyword>
<feature type="domain" description="Cell wall hydrolase SleB" evidence="1">
    <location>
        <begin position="235"/>
        <end position="345"/>
    </location>
</feature>
<dbReference type="Gene3D" id="1.10.10.2520">
    <property type="entry name" value="Cell wall hydrolase SleB, domain 1"/>
    <property type="match status" value="1"/>
</dbReference>
<reference evidence="2 3" key="1">
    <citation type="submission" date="2016-10" db="EMBL/GenBank/DDBJ databases">
        <authorList>
            <person name="de Groot N.N."/>
        </authorList>
    </citation>
    <scope>NUCLEOTIDE SEQUENCE [LARGE SCALE GENOMIC DNA]</scope>
    <source>
        <strain evidence="2 3">IPL20</strain>
    </source>
</reference>
<sequence>MAHPHRPDVQSHAVRAVRRGAPVARTMAAGLVASLAYLGLAAGAFGPPSDLPVVEASLSAPDPSLASLSYFGVDPVITGSVDHLFASASFTGPNRSEKTDRYKPEVDVVAFSQNFEEARIRIAALRGTEIDPETLGQSRIASLDAEDRTDGPRMSVASISPSTAAALDAIAGIAPQTASLGGAPGNPLPALASEQLAYARANAPVTGAYSTTEAQQVSDKEQWCLATAIYFEARGEVYRGQVAVAQVVMNRVKDHRYPDTICGVVFQNQHRRNACQFSFACDGIPEVVTERESWAQADDIASRYLQGELYLTEVGDATHYHATYVRPAWAPRMDKVTQIGLHVFYKFKRGWMFG</sequence>
<name>A0A1I7NNJ1_9HYPH</name>
<dbReference type="RefSeq" id="WP_092424793.1">
    <property type="nucleotide sequence ID" value="NZ_FPCK01000002.1"/>
</dbReference>
<evidence type="ECO:0000313" key="3">
    <source>
        <dbReference type="Proteomes" id="UP000199074"/>
    </source>
</evidence>